<sequence length="147" mass="15750">MMRENLLAPAATLLPTDPASQLLAAGKPAAAVVMQHPESALAWATLAQQSRLAGKPALEIYAYARVGYHRGLDTLRKNGWRGHGSVPYSHAPNRGVLTALYELQLAATAIDETSEAARLTQFINDSDPQALTHLTANQQPPVTEEGD</sequence>
<reference evidence="1" key="1">
    <citation type="submission" date="2020-08" db="EMBL/GenBank/DDBJ databases">
        <title>Sequencing the genomes of 1000 actinobacteria strains.</title>
        <authorList>
            <person name="Klenk H.-P."/>
        </authorList>
    </citation>
    <scope>NUCLEOTIDE SEQUENCE [LARGE SCALE GENOMIC DNA]</scope>
    <source>
        <strain evidence="1">DSM 27064</strain>
    </source>
</reference>
<comment type="caution">
    <text evidence="1">The sequence shown here is derived from an EMBL/GenBank/DDBJ whole genome shotgun (WGS) entry which is preliminary data.</text>
</comment>
<dbReference type="Pfam" id="PF11349">
    <property type="entry name" value="DUF3151"/>
    <property type="match status" value="1"/>
</dbReference>
<dbReference type="InterPro" id="IPR014487">
    <property type="entry name" value="DUF3151"/>
</dbReference>
<name>A0A840DK42_9MICO</name>
<dbReference type="RefSeq" id="WP_124824707.1">
    <property type="nucleotide sequence ID" value="NZ_JACIFD010000014.1"/>
</dbReference>
<keyword evidence="2" id="KW-1185">Reference proteome</keyword>
<dbReference type="AlphaFoldDB" id="A0A840DK42"/>
<protein>
    <recommendedName>
        <fullName evidence="3">DUF3151 domain-containing protein</fullName>
    </recommendedName>
</protein>
<dbReference type="PIRSF" id="PIRSF017349">
    <property type="entry name" value="UCP017349"/>
    <property type="match status" value="1"/>
</dbReference>
<accession>A0A840DK42</accession>
<gene>
    <name evidence="1" type="ORF">F5897_001408</name>
</gene>
<dbReference type="Proteomes" id="UP000571183">
    <property type="component" value="Unassembled WGS sequence"/>
</dbReference>
<proteinExistence type="predicted"/>
<evidence type="ECO:0000313" key="1">
    <source>
        <dbReference type="EMBL" id="MBB4072085.1"/>
    </source>
</evidence>
<dbReference type="EMBL" id="JACIFD010000014">
    <property type="protein sequence ID" value="MBB4072085.1"/>
    <property type="molecule type" value="Genomic_DNA"/>
</dbReference>
<evidence type="ECO:0008006" key="3">
    <source>
        <dbReference type="Google" id="ProtNLM"/>
    </source>
</evidence>
<evidence type="ECO:0000313" key="2">
    <source>
        <dbReference type="Proteomes" id="UP000571183"/>
    </source>
</evidence>
<organism evidence="1 2">
    <name type="scientific">Canibacter oris</name>
    <dbReference type="NCBI Taxonomy" id="1365628"/>
    <lineage>
        <taxon>Bacteria</taxon>
        <taxon>Bacillati</taxon>
        <taxon>Actinomycetota</taxon>
        <taxon>Actinomycetes</taxon>
        <taxon>Micrococcales</taxon>
        <taxon>Microbacteriaceae</taxon>
        <taxon>Canibacter</taxon>
    </lineage>
</organism>